<organism evidence="1">
    <name type="scientific">marine metagenome</name>
    <dbReference type="NCBI Taxonomy" id="408172"/>
    <lineage>
        <taxon>unclassified sequences</taxon>
        <taxon>metagenomes</taxon>
        <taxon>ecological metagenomes</taxon>
    </lineage>
</organism>
<dbReference type="EMBL" id="UINC01108335">
    <property type="protein sequence ID" value="SVC74353.1"/>
    <property type="molecule type" value="Genomic_DNA"/>
</dbReference>
<dbReference type="AlphaFoldDB" id="A0A382PLW3"/>
<dbReference type="Gene3D" id="2.60.120.620">
    <property type="entry name" value="q2cbj1_9rhob like domain"/>
    <property type="match status" value="1"/>
</dbReference>
<evidence type="ECO:0000313" key="1">
    <source>
        <dbReference type="EMBL" id="SVC74353.1"/>
    </source>
</evidence>
<sequence length="194" mass="23019">MIDVYDDVLEEHNAILIDDEIKKIAWKYDYPSEPSKPNKHWHVLCGHNKEECDAASYDWAHSLFDMFVNKFDFKSKYDVVDYERIYCNAHTHGIEPHLHIDDGDFTMIYYPRMDWKKEWGGGTLVDETLVPYAGNRLVVFTASLPHKAMPVSRECYQLRTCVVFKCNQVKEFRKETIDFYKNAIEQGNYKIRFE</sequence>
<name>A0A382PLW3_9ZZZZ</name>
<reference evidence="1" key="1">
    <citation type="submission" date="2018-05" db="EMBL/GenBank/DDBJ databases">
        <authorList>
            <person name="Lanie J.A."/>
            <person name="Ng W.-L."/>
            <person name="Kazmierczak K.M."/>
            <person name="Andrzejewski T.M."/>
            <person name="Davidsen T.M."/>
            <person name="Wayne K.J."/>
            <person name="Tettelin H."/>
            <person name="Glass J.I."/>
            <person name="Rusch D."/>
            <person name="Podicherti R."/>
            <person name="Tsui H.-C.T."/>
            <person name="Winkler M.E."/>
        </authorList>
    </citation>
    <scope>NUCLEOTIDE SEQUENCE</scope>
</reference>
<proteinExistence type="predicted"/>
<evidence type="ECO:0008006" key="2">
    <source>
        <dbReference type="Google" id="ProtNLM"/>
    </source>
</evidence>
<protein>
    <recommendedName>
        <fullName evidence="2">Fe2OG dioxygenase domain-containing protein</fullName>
    </recommendedName>
</protein>
<gene>
    <name evidence="1" type="ORF">METZ01_LOCUS327207</name>
</gene>
<accession>A0A382PLW3</accession>